<proteinExistence type="predicted"/>
<name>Q8VTR2_HAFAL</name>
<dbReference type="EMBL" id="AF322866">
    <property type="protein sequence ID" value="AAL37249.1"/>
    <property type="molecule type" value="Genomic_DNA"/>
</dbReference>
<organism evidence="1">
    <name type="scientific">Hafnia alvei</name>
    <dbReference type="NCBI Taxonomy" id="569"/>
    <lineage>
        <taxon>Bacteria</taxon>
        <taxon>Pseudomonadati</taxon>
        <taxon>Pseudomonadota</taxon>
        <taxon>Gammaproteobacteria</taxon>
        <taxon>Enterobacterales</taxon>
        <taxon>Hafniaceae</taxon>
        <taxon>Hafnia</taxon>
    </lineage>
</organism>
<evidence type="ECO:0000313" key="1">
    <source>
        <dbReference type="EMBL" id="AAL37249.1"/>
    </source>
</evidence>
<keyword evidence="1" id="KW-0614">Plasmid</keyword>
<protein>
    <submittedName>
        <fullName evidence="1">NcrX</fullName>
    </submittedName>
</protein>
<gene>
    <name evidence="1" type="primary">ncrX</name>
</gene>
<accession>Q8VTR2</accession>
<sequence length="27" mass="2708">MLPGSSLANALISISSTMSIAGRSETL</sequence>
<reference evidence="1" key="1">
    <citation type="submission" date="2000-11" db="EMBL/GenBank/DDBJ databases">
        <title>Nucleotide Sequence and Expression of a Plasmid-encoded Nickel and Cobalt Resistance Determinant from Hafnia alvei 5-5.</title>
        <authorList>
            <person name="Park J.E."/>
            <person name="Rhie H.G."/>
            <person name="Lee H."/>
        </authorList>
    </citation>
    <scope>NUCLEOTIDE SEQUENCE</scope>
    <source>
        <strain evidence="1">5-5</strain>
        <plasmid evidence="1">pNRS148</plasmid>
    </source>
</reference>
<dbReference type="AlphaFoldDB" id="Q8VTR2"/>
<geneLocation type="plasmid" evidence="1">
    <name>pNRS148</name>
</geneLocation>